<evidence type="ECO:0000256" key="2">
    <source>
        <dbReference type="ARBA" id="ARBA00022448"/>
    </source>
</evidence>
<evidence type="ECO:0000313" key="9">
    <source>
        <dbReference type="EMBL" id="CAI3982576.1"/>
    </source>
</evidence>
<keyword evidence="4 7" id="KW-1133">Transmembrane helix</keyword>
<protein>
    <submittedName>
        <fullName evidence="10">Protein spinster</fullName>
    </submittedName>
</protein>
<gene>
    <name evidence="9" type="ORF">C1SCF055_LOCUS10255</name>
</gene>
<keyword evidence="5 7" id="KW-0472">Membrane</keyword>
<feature type="transmembrane region" description="Helical" evidence="7">
    <location>
        <begin position="179"/>
        <end position="203"/>
    </location>
</feature>
<dbReference type="OrthoDB" id="440755at2759"/>
<evidence type="ECO:0000256" key="5">
    <source>
        <dbReference type="ARBA" id="ARBA00023136"/>
    </source>
</evidence>
<evidence type="ECO:0000256" key="1">
    <source>
        <dbReference type="ARBA" id="ARBA00004141"/>
    </source>
</evidence>
<comment type="similarity">
    <text evidence="6">Belongs to the major facilitator superfamily. Spinster (TC 2.A.1.49) family.</text>
</comment>
<organism evidence="9">
    <name type="scientific">Cladocopium goreaui</name>
    <dbReference type="NCBI Taxonomy" id="2562237"/>
    <lineage>
        <taxon>Eukaryota</taxon>
        <taxon>Sar</taxon>
        <taxon>Alveolata</taxon>
        <taxon>Dinophyceae</taxon>
        <taxon>Suessiales</taxon>
        <taxon>Symbiodiniaceae</taxon>
        <taxon>Cladocopium</taxon>
    </lineage>
</organism>
<evidence type="ECO:0000259" key="8">
    <source>
        <dbReference type="PROSITE" id="PS50850"/>
    </source>
</evidence>
<feature type="transmembrane region" description="Helical" evidence="7">
    <location>
        <begin position="95"/>
        <end position="113"/>
    </location>
</feature>
<dbReference type="GO" id="GO:0022857">
    <property type="term" value="F:transmembrane transporter activity"/>
    <property type="evidence" value="ECO:0007669"/>
    <property type="project" value="InterPro"/>
</dbReference>
<feature type="transmembrane region" description="Helical" evidence="7">
    <location>
        <begin position="145"/>
        <end position="167"/>
    </location>
</feature>
<keyword evidence="3 7" id="KW-0812">Transmembrane</keyword>
<dbReference type="Proteomes" id="UP001152797">
    <property type="component" value="Unassembled WGS sequence"/>
</dbReference>
<proteinExistence type="inferred from homology"/>
<dbReference type="SUPFAM" id="SSF103473">
    <property type="entry name" value="MFS general substrate transporter"/>
    <property type="match status" value="1"/>
</dbReference>
<dbReference type="EMBL" id="CAMXCT010000727">
    <property type="protein sequence ID" value="CAI3982576.1"/>
    <property type="molecule type" value="Genomic_DNA"/>
</dbReference>
<comment type="caution">
    <text evidence="9">The sequence shown here is derived from an EMBL/GenBank/DDBJ whole genome shotgun (WGS) entry which is preliminary data.</text>
</comment>
<dbReference type="EMBL" id="CAMXCT020000727">
    <property type="protein sequence ID" value="CAL1135951.1"/>
    <property type="molecule type" value="Genomic_DNA"/>
</dbReference>
<dbReference type="EMBL" id="CAMXCT030000727">
    <property type="protein sequence ID" value="CAL4769888.1"/>
    <property type="molecule type" value="Genomic_DNA"/>
</dbReference>
<dbReference type="InterPro" id="IPR020846">
    <property type="entry name" value="MFS_dom"/>
</dbReference>
<dbReference type="PANTHER" id="PTHR23505">
    <property type="entry name" value="SPINSTER"/>
    <property type="match status" value="1"/>
</dbReference>
<dbReference type="PANTHER" id="PTHR23505:SF52">
    <property type="entry name" value="MAJOR FACILITATOR SUPERFAMILY PROTEIN"/>
    <property type="match status" value="1"/>
</dbReference>
<sequence length="254" mass="27136">MPLTISLDAYASETSDASRSSSNDSFATSLLPRNDSSDKKLMKEEFVWNSSFLQMVTLFLVMILWSADNMALPAVYAEIAQHFQLTPGDLGGLGLARGIFESICALPAGFLADRLPRPRLIALGCNIWALGLVGCAFSPNLRWMIIFRAVNGVGLGIVQPLLFSLIADKSGASGRGRAFGFLLCTGNLGQTAFTACATAIAPLQLGGVAGWQCALILISALSALIGLLVLLLVTDTAQVEQRKMLDILRDETPR</sequence>
<feature type="transmembrane region" description="Helical" evidence="7">
    <location>
        <begin position="209"/>
        <end position="233"/>
    </location>
</feature>
<evidence type="ECO:0000256" key="3">
    <source>
        <dbReference type="ARBA" id="ARBA00022692"/>
    </source>
</evidence>
<dbReference type="GO" id="GO:0016020">
    <property type="term" value="C:membrane"/>
    <property type="evidence" value="ECO:0007669"/>
    <property type="project" value="UniProtKB-SubCell"/>
</dbReference>
<name>A0A9P1C017_9DINO</name>
<comment type="subcellular location">
    <subcellularLocation>
        <location evidence="1">Membrane</location>
        <topology evidence="1">Multi-pass membrane protein</topology>
    </subcellularLocation>
</comment>
<evidence type="ECO:0000256" key="6">
    <source>
        <dbReference type="ARBA" id="ARBA00024338"/>
    </source>
</evidence>
<feature type="transmembrane region" description="Helical" evidence="7">
    <location>
        <begin position="46"/>
        <end position="67"/>
    </location>
</feature>
<evidence type="ECO:0000313" key="10">
    <source>
        <dbReference type="EMBL" id="CAL4769888.1"/>
    </source>
</evidence>
<dbReference type="InterPro" id="IPR044770">
    <property type="entry name" value="MFS_spinster-like"/>
</dbReference>
<feature type="transmembrane region" description="Helical" evidence="7">
    <location>
        <begin position="120"/>
        <end position="139"/>
    </location>
</feature>
<reference evidence="9" key="1">
    <citation type="submission" date="2022-10" db="EMBL/GenBank/DDBJ databases">
        <authorList>
            <person name="Chen Y."/>
            <person name="Dougan E. K."/>
            <person name="Chan C."/>
            <person name="Rhodes N."/>
            <person name="Thang M."/>
        </authorList>
    </citation>
    <scope>NUCLEOTIDE SEQUENCE</scope>
</reference>
<feature type="domain" description="Major facilitator superfamily (MFS) profile" evidence="8">
    <location>
        <begin position="54"/>
        <end position="254"/>
    </location>
</feature>
<evidence type="ECO:0000256" key="4">
    <source>
        <dbReference type="ARBA" id="ARBA00022989"/>
    </source>
</evidence>
<evidence type="ECO:0000313" key="11">
    <source>
        <dbReference type="Proteomes" id="UP001152797"/>
    </source>
</evidence>
<accession>A0A9P1C017</accession>
<dbReference type="AlphaFoldDB" id="A0A9P1C017"/>
<dbReference type="InterPro" id="IPR011701">
    <property type="entry name" value="MFS"/>
</dbReference>
<dbReference type="PROSITE" id="PS50850">
    <property type="entry name" value="MFS"/>
    <property type="match status" value="1"/>
</dbReference>
<reference evidence="10 11" key="2">
    <citation type="submission" date="2024-05" db="EMBL/GenBank/DDBJ databases">
        <authorList>
            <person name="Chen Y."/>
            <person name="Shah S."/>
            <person name="Dougan E. K."/>
            <person name="Thang M."/>
            <person name="Chan C."/>
        </authorList>
    </citation>
    <scope>NUCLEOTIDE SEQUENCE [LARGE SCALE GENOMIC DNA]</scope>
</reference>
<dbReference type="Pfam" id="PF07690">
    <property type="entry name" value="MFS_1"/>
    <property type="match status" value="1"/>
</dbReference>
<keyword evidence="2" id="KW-0813">Transport</keyword>
<evidence type="ECO:0000256" key="7">
    <source>
        <dbReference type="SAM" id="Phobius"/>
    </source>
</evidence>
<dbReference type="Gene3D" id="1.20.1250.20">
    <property type="entry name" value="MFS general substrate transporter like domains"/>
    <property type="match status" value="1"/>
</dbReference>
<feature type="non-terminal residue" evidence="9">
    <location>
        <position position="1"/>
    </location>
</feature>
<dbReference type="InterPro" id="IPR036259">
    <property type="entry name" value="MFS_trans_sf"/>
</dbReference>
<keyword evidence="11" id="KW-1185">Reference proteome</keyword>